<organism evidence="1 2">
    <name type="scientific">Candidatus Adlerbacteria bacterium RIFCSPLOWO2_01_FULL_51_16</name>
    <dbReference type="NCBI Taxonomy" id="1797243"/>
    <lineage>
        <taxon>Bacteria</taxon>
        <taxon>Candidatus Adleribacteriota</taxon>
    </lineage>
</organism>
<proteinExistence type="predicted"/>
<evidence type="ECO:0000313" key="1">
    <source>
        <dbReference type="EMBL" id="OGC80981.1"/>
    </source>
</evidence>
<protein>
    <submittedName>
        <fullName evidence="1">Uncharacterized protein</fullName>
    </submittedName>
</protein>
<sequence>MWTQGIYPKTALCTSILTKSEKGMNIGAAGWASVEGYIAMTDVALTVSAGLGLWGVVDVLWGASEYILSLLGPKTPFTNGIPSRDPTQVWRT</sequence>
<dbReference type="STRING" id="1797243.A2943_03105"/>
<accession>A0A1F4XH00</accession>
<dbReference type="Proteomes" id="UP000176185">
    <property type="component" value="Unassembled WGS sequence"/>
</dbReference>
<evidence type="ECO:0000313" key="2">
    <source>
        <dbReference type="Proteomes" id="UP000176185"/>
    </source>
</evidence>
<gene>
    <name evidence="1" type="ORF">A2943_03105</name>
</gene>
<comment type="caution">
    <text evidence="1">The sequence shown here is derived from an EMBL/GenBank/DDBJ whole genome shotgun (WGS) entry which is preliminary data.</text>
</comment>
<dbReference type="EMBL" id="MEWX01000009">
    <property type="protein sequence ID" value="OGC80981.1"/>
    <property type="molecule type" value="Genomic_DNA"/>
</dbReference>
<reference evidence="1 2" key="1">
    <citation type="journal article" date="2016" name="Nat. Commun.">
        <title>Thousands of microbial genomes shed light on interconnected biogeochemical processes in an aquifer system.</title>
        <authorList>
            <person name="Anantharaman K."/>
            <person name="Brown C.T."/>
            <person name="Hug L.A."/>
            <person name="Sharon I."/>
            <person name="Castelle C.J."/>
            <person name="Probst A.J."/>
            <person name="Thomas B.C."/>
            <person name="Singh A."/>
            <person name="Wilkins M.J."/>
            <person name="Karaoz U."/>
            <person name="Brodie E.L."/>
            <person name="Williams K.H."/>
            <person name="Hubbard S.S."/>
            <person name="Banfield J.F."/>
        </authorList>
    </citation>
    <scope>NUCLEOTIDE SEQUENCE [LARGE SCALE GENOMIC DNA]</scope>
</reference>
<dbReference type="AlphaFoldDB" id="A0A1F4XH00"/>
<name>A0A1F4XH00_9BACT</name>